<dbReference type="PANTHER" id="PTHR11214:SF25">
    <property type="entry name" value="N-ACETYLLACTOSAMINIDE BETA-1,3-N-ACETYLGLUCOSAMINYLTRANSFERASE 2"/>
    <property type="match status" value="1"/>
</dbReference>
<comment type="pathway">
    <text evidence="3">Protein modification; protein glycosylation.</text>
</comment>
<dbReference type="GO" id="GO:0000139">
    <property type="term" value="C:Golgi membrane"/>
    <property type="evidence" value="ECO:0007669"/>
    <property type="project" value="UniProtKB-SubCell"/>
</dbReference>
<dbReference type="FunFam" id="2.10.25.10:FF:000038">
    <property type="entry name" value="Fibrillin 2"/>
    <property type="match status" value="1"/>
</dbReference>
<evidence type="ECO:0000256" key="21">
    <source>
        <dbReference type="ARBA" id="ARBA00073118"/>
    </source>
</evidence>
<keyword evidence="5 28" id="KW-0245">EGF-like domain</keyword>
<feature type="region of interest" description="Disordered" evidence="29">
    <location>
        <begin position="736"/>
        <end position="777"/>
    </location>
</feature>
<evidence type="ECO:0000256" key="23">
    <source>
        <dbReference type="ARBA" id="ARBA00077442"/>
    </source>
</evidence>
<keyword evidence="16" id="KW-0325">Glycoprotein</keyword>
<dbReference type="GO" id="GO:0005509">
    <property type="term" value="F:calcium ion binding"/>
    <property type="evidence" value="ECO:0007669"/>
    <property type="project" value="InterPro"/>
</dbReference>
<evidence type="ECO:0000256" key="20">
    <source>
        <dbReference type="ARBA" id="ARBA00066504"/>
    </source>
</evidence>
<sequence>MSVGRRRLKLLGILMMVNIFIYVIVEVSKSGSQDKNAKGRVVIPRSKFWRKYTPHKAYWNKQQQKLELLYNPILSLLSNMTVEENLVSNLSALSSCDPDPLVHSEVSDFANLPDRFKDFLLYLRCRNYSLLMDQPNKCEQKPFLLLAIKSLIPHFDRRQAIRESWGKEIESGDVIVRRVFLLGQTPPEDNFPDLSKMVKFESDTHRDILLWNYRDTFFNLTLKEVLFLKWVSSSCANVQFIFKGDDDVFVNTNQILDYLKSLSKEKAKDLFIGDVIKDAGPHREKKLKYYIPESVYEGSYPPYAGGGGFLYSGDLALRLNNASDQVLLYPIDDVYTGMCLQKLGLAPEKHKGFKTFDIEEKYRNNICSYTNLINRSTFQSQVWWVPSEASSSTLELKPFPRLGVARHHQAPGGCEAESPWLLAYVPIRSCHRVLKDKYGEFSPPAFRADFPVSFWCNWTIWAGSRKHILIYIQGFMAKEACNRNEDKILFEGVSSLVESSVVYACWKKELHVFATFAQAVHVMLLKRYLPNQRDARFKGKYYIFQEQQGESSSKDDAVSGISASKLPKKGGVFQSGWVGNLRDAPGFANTRGSTSTMQGRGIPLDTTAVGSPTELILCEPSRTQALATKAPCGLGSELLRAREAQGMGTPEGIIPTAAQDIWGHSPSVSEDSAGSLGPVHSVLLETPLLGALQGAGPFWQPADVSLESSQTVLNPTLRPKGLGQLQLTIKPTGTGGLDWAVHSEPLSPGTGQSQEGTGATRDSQLSTASLDEDGSRAQLSVPADGLAKGLMPSLRSHNVEVTRSHLQLLPERSQSSLGHLSMPRPEPGTAGLQHTKLVDIFPLGSFRGAVRKRARLHPTAPELAVPALATGLEHPLTPVPALGTETIPVLVTSSTAPVPADFGSLDLIPEEPLPPQVEPVSMVASLPAALERDPVSLRQKDMSPARPGGREMGSPSPPCHPSVASELGTEGSSRCLGPRKQKLVLGQAGGQGGKPTASVGLMARSASSVFGTVPEPGVRLTQPEGRVSGGSGVTPASLSDTTEEHKVPVQHQDSAAGDKPASGSNLRGFKGQGTTEAVRVGAGQRISASFSTTPAHPDRPAAPWGETPTRDQKPWEPSGAPRNTQMAEGQQGKHAELGPPWVTEYFPIRSCHLIFRGGSGVFYLPLHADIKPNIWCNWTIWAGPQKHIVIYVQGFQGSDGCANNQDKIIFQGVSSSVETKVAFACHNRGTLIFAARATEVQVLFLSGRGSRSHEYRNFKGQYHVFRDPESVGSLSDTIAALPQETSKKESWRTVVTKGFLSVLTAPPGPPAASAGGRLQPDIVIPEEVAQHPPDLMEDGQSAANVSERGQDETRPDRNLKDSGSTGRETEDDVLVEPAPAGQDPGGKAEPPALEMTKGDTEARTALVTMVPCHPAGSPCSETASSSAGVSDTSPTLGQASDSPSEVAAAAHHTQTPVLAEPPPNTSTKAPLHPSPGVTAADVDSLGGRNEDLFGLMSSVENDTGLQSQHHPGDLLFEVTAEIKPKDWIPHGGSESLKSLLESLKNHVQKNLNLSANRVSEIKLKDVKRTSDANLLLTFWLHLEPEERNVSLLLRSQLQELHGASVGAEQLQLISLFVEDVNECQAGVGLCGEEADCFNGVGTYLCRCKRGYEDRSATRSGTLCIRAPRAGISTFLRHADMLVGAALVAGLVMLVAFGALCVTAVCGRSAGPEEPAVRAEEEPAMELHRLEECLQLDPFQLKLRARTPEWLWSVRAHPGRAGSAFPERPPRL</sequence>
<evidence type="ECO:0000256" key="28">
    <source>
        <dbReference type="PROSITE-ProRule" id="PRU00076"/>
    </source>
</evidence>
<evidence type="ECO:0000259" key="31">
    <source>
        <dbReference type="PROSITE" id="PS50026"/>
    </source>
</evidence>
<dbReference type="SUPFAM" id="SSF49854">
    <property type="entry name" value="Spermadhesin, CUB domain"/>
    <property type="match status" value="2"/>
</dbReference>
<accession>A0A3M0K3I6</accession>
<feature type="region of interest" description="Disordered" evidence="29">
    <location>
        <begin position="1415"/>
        <end position="1485"/>
    </location>
</feature>
<dbReference type="GO" id="GO:0006493">
    <property type="term" value="P:protein O-linked glycosylation"/>
    <property type="evidence" value="ECO:0007669"/>
    <property type="project" value="TreeGrafter"/>
</dbReference>
<comment type="caution">
    <text evidence="32">The sequence shown here is derived from an EMBL/GenBank/DDBJ whole genome shotgun (WGS) entry which is preliminary data.</text>
</comment>
<reference evidence="32 33" key="1">
    <citation type="submission" date="2018-07" db="EMBL/GenBank/DDBJ databases">
        <title>A high quality draft genome assembly of the barn swallow (H. rustica rustica).</title>
        <authorList>
            <person name="Formenti G."/>
            <person name="Chiara M."/>
            <person name="Poveda L."/>
            <person name="Francoijs K.-J."/>
            <person name="Bonisoli-Alquati A."/>
            <person name="Canova L."/>
            <person name="Gianfranceschi L."/>
            <person name="Horner D.S."/>
            <person name="Saino N."/>
        </authorList>
    </citation>
    <scope>NUCLEOTIDE SEQUENCE [LARGE SCALE GENOMIC DNA]</scope>
    <source>
        <strain evidence="32">Chelidonia</strain>
        <tissue evidence="32">Blood</tissue>
    </source>
</reference>
<name>A0A3M0K3I6_HIRRU</name>
<keyword evidence="17" id="KW-0464">Manganese</keyword>
<dbReference type="STRING" id="333673.A0A3M0K3I6"/>
<protein>
    <recommendedName>
        <fullName evidence="21">N-acetyllactosaminide beta-1,3-N-acetylglucosaminyltransferase 2</fullName>
        <ecNumber evidence="20">2.4.1.149</ecNumber>
    </recommendedName>
    <alternativeName>
        <fullName evidence="26">Beta-1,3-N-acetylglucosaminyltransferase 1</fullName>
    </alternativeName>
    <alternativeName>
        <fullName evidence="22">Beta-1,3-galactosyltransferase 7</fullName>
    </alternativeName>
    <alternativeName>
        <fullName evidence="25">Beta-3-Gx-T7</fullName>
    </alternativeName>
    <alternativeName>
        <fullName evidence="27">UDP-Gal:beta-GlcNAc beta-1,3-galactosyltransferase 7</fullName>
    </alternativeName>
    <alternativeName>
        <fullName evidence="24">UDP-GlcNAc:betaGal beta-1,3-N-acetylglucosaminyltransferase 2</fullName>
    </alternativeName>
    <alternativeName>
        <fullName evidence="23">UDP-galactose:beta-N-acetylglucosamine beta-1,3-galactosyltransferase 7</fullName>
    </alternativeName>
</protein>
<keyword evidence="7" id="KW-0808">Transferase</keyword>
<dbReference type="InterPro" id="IPR049883">
    <property type="entry name" value="NOTCH1_EGF-like"/>
</dbReference>
<dbReference type="FunFam" id="3.90.550.50:FF:000010">
    <property type="entry name" value="Hexosyltransferase"/>
    <property type="match status" value="1"/>
</dbReference>
<evidence type="ECO:0000256" key="14">
    <source>
        <dbReference type="ARBA" id="ARBA00023136"/>
    </source>
</evidence>
<keyword evidence="9" id="KW-0732">Signal</keyword>
<dbReference type="PROSITE" id="PS01187">
    <property type="entry name" value="EGF_CA"/>
    <property type="match status" value="1"/>
</dbReference>
<dbReference type="SMART" id="SM00179">
    <property type="entry name" value="EGF_CA"/>
    <property type="match status" value="1"/>
</dbReference>
<comment type="catalytic activity">
    <reaction evidence="18">
        <text>a beta-D-galactosyl-(1-&gt;4)-N-acetyl-beta-D-glucosaminyl derivative + UDP-N-acetyl-alpha-D-glucosamine = an N-acetyl-beta-D-glucosaminyl-(1-&gt;3)-beta-D-galactosyl-(1-&gt;4)-N-acetyl-beta-D-glucosaminyl derivative + UDP + H(+)</text>
        <dbReference type="Rhea" id="RHEA:14389"/>
        <dbReference type="ChEBI" id="CHEBI:15378"/>
        <dbReference type="ChEBI" id="CHEBI:57705"/>
        <dbReference type="ChEBI" id="CHEBI:58223"/>
        <dbReference type="ChEBI" id="CHEBI:133507"/>
        <dbReference type="ChEBI" id="CHEBI:134090"/>
        <dbReference type="EC" id="2.4.1.149"/>
    </reaction>
</comment>
<evidence type="ECO:0000256" key="2">
    <source>
        <dbReference type="ARBA" id="ARBA00004323"/>
    </source>
</evidence>
<keyword evidence="33" id="KW-1185">Reference proteome</keyword>
<feature type="compositionally biased region" description="Polar residues" evidence="29">
    <location>
        <begin position="749"/>
        <end position="769"/>
    </location>
</feature>
<evidence type="ECO:0000313" key="32">
    <source>
        <dbReference type="EMBL" id="RMC07825.1"/>
    </source>
</evidence>
<keyword evidence="11" id="KW-0735">Signal-anchor</keyword>
<feature type="transmembrane region" description="Helical" evidence="30">
    <location>
        <begin position="7"/>
        <end position="25"/>
    </location>
</feature>
<dbReference type="InterPro" id="IPR018097">
    <property type="entry name" value="EGF_Ca-bd_CS"/>
</dbReference>
<dbReference type="PROSITE" id="PS00010">
    <property type="entry name" value="ASX_HYDROXYL"/>
    <property type="match status" value="1"/>
</dbReference>
<dbReference type="EC" id="2.4.1.149" evidence="20"/>
<comment type="subcellular location">
    <subcellularLocation>
        <location evidence="2">Golgi apparatus membrane</location>
        <topology evidence="2">Single-pass type II membrane protein</topology>
    </subcellularLocation>
</comment>
<evidence type="ECO:0000256" key="9">
    <source>
        <dbReference type="ARBA" id="ARBA00022729"/>
    </source>
</evidence>
<evidence type="ECO:0000256" key="17">
    <source>
        <dbReference type="ARBA" id="ARBA00023211"/>
    </source>
</evidence>
<dbReference type="SUPFAM" id="SSF57196">
    <property type="entry name" value="EGF/Laminin"/>
    <property type="match status" value="1"/>
</dbReference>
<evidence type="ECO:0000256" key="24">
    <source>
        <dbReference type="ARBA" id="ARBA00078811"/>
    </source>
</evidence>
<dbReference type="PANTHER" id="PTHR11214">
    <property type="entry name" value="BETA-1,3-N-ACETYLGLUCOSAMINYLTRANSFERASE"/>
    <property type="match status" value="1"/>
</dbReference>
<keyword evidence="13" id="KW-0333">Golgi apparatus</keyword>
<dbReference type="GO" id="GO:0008532">
    <property type="term" value="F:N-acetyllactosaminide beta-1,3-N-acetylglucosaminyltransferase activity"/>
    <property type="evidence" value="ECO:0007669"/>
    <property type="project" value="UniProtKB-EC"/>
</dbReference>
<evidence type="ECO:0000256" key="11">
    <source>
        <dbReference type="ARBA" id="ARBA00022968"/>
    </source>
</evidence>
<evidence type="ECO:0000256" key="15">
    <source>
        <dbReference type="ARBA" id="ARBA00023157"/>
    </source>
</evidence>
<feature type="transmembrane region" description="Helical" evidence="30">
    <location>
        <begin position="1680"/>
        <end position="1704"/>
    </location>
</feature>
<evidence type="ECO:0000256" key="12">
    <source>
        <dbReference type="ARBA" id="ARBA00022989"/>
    </source>
</evidence>
<evidence type="ECO:0000256" key="18">
    <source>
        <dbReference type="ARBA" id="ARBA00050470"/>
    </source>
</evidence>
<keyword evidence="8 30" id="KW-0812">Transmembrane</keyword>
<keyword evidence="12 30" id="KW-1133">Transmembrane helix</keyword>
<dbReference type="GO" id="GO:0030311">
    <property type="term" value="P:poly-N-acetyllactosamine biosynthetic process"/>
    <property type="evidence" value="ECO:0007669"/>
    <property type="project" value="TreeGrafter"/>
</dbReference>
<dbReference type="CDD" id="cd00054">
    <property type="entry name" value="EGF_CA"/>
    <property type="match status" value="1"/>
</dbReference>
<feature type="compositionally biased region" description="Basic and acidic residues" evidence="29">
    <location>
        <begin position="1348"/>
        <end position="1360"/>
    </location>
</feature>
<dbReference type="Proteomes" id="UP000269221">
    <property type="component" value="Unassembled WGS sequence"/>
</dbReference>
<evidence type="ECO:0000256" key="4">
    <source>
        <dbReference type="ARBA" id="ARBA00008661"/>
    </source>
</evidence>
<evidence type="ECO:0000256" key="8">
    <source>
        <dbReference type="ARBA" id="ARBA00022692"/>
    </source>
</evidence>
<comment type="cofactor">
    <cofactor evidence="1">
        <name>Mn(2+)</name>
        <dbReference type="ChEBI" id="CHEBI:29035"/>
    </cofactor>
</comment>
<dbReference type="InterPro" id="IPR035914">
    <property type="entry name" value="Sperma_CUB_dom_sf"/>
</dbReference>
<evidence type="ECO:0000256" key="13">
    <source>
        <dbReference type="ARBA" id="ARBA00023034"/>
    </source>
</evidence>
<evidence type="ECO:0000256" key="1">
    <source>
        <dbReference type="ARBA" id="ARBA00001936"/>
    </source>
</evidence>
<dbReference type="Gene3D" id="2.10.25.10">
    <property type="entry name" value="Laminin"/>
    <property type="match status" value="1"/>
</dbReference>
<evidence type="ECO:0000256" key="29">
    <source>
        <dbReference type="SAM" id="MobiDB-lite"/>
    </source>
</evidence>
<gene>
    <name evidence="32" type="ORF">DUI87_15294</name>
</gene>
<evidence type="ECO:0000256" key="5">
    <source>
        <dbReference type="ARBA" id="ARBA00022536"/>
    </source>
</evidence>
<comment type="caution">
    <text evidence="28">Lacks conserved residue(s) required for the propagation of feature annotation.</text>
</comment>
<evidence type="ECO:0000256" key="3">
    <source>
        <dbReference type="ARBA" id="ARBA00004922"/>
    </source>
</evidence>
<feature type="region of interest" description="Disordered" evidence="29">
    <location>
        <begin position="1332"/>
        <end position="1396"/>
    </location>
</feature>
<dbReference type="InterPro" id="IPR001881">
    <property type="entry name" value="EGF-like_Ca-bd_dom"/>
</dbReference>
<keyword evidence="14 30" id="KW-0472">Membrane</keyword>
<evidence type="ECO:0000256" key="27">
    <source>
        <dbReference type="ARBA" id="ARBA00083441"/>
    </source>
</evidence>
<dbReference type="EMBL" id="QRBI01000119">
    <property type="protein sequence ID" value="RMC07825.1"/>
    <property type="molecule type" value="Genomic_DNA"/>
</dbReference>
<evidence type="ECO:0000256" key="6">
    <source>
        <dbReference type="ARBA" id="ARBA00022676"/>
    </source>
</evidence>
<keyword evidence="15" id="KW-1015">Disulfide bond</keyword>
<evidence type="ECO:0000256" key="22">
    <source>
        <dbReference type="ARBA" id="ARBA00075009"/>
    </source>
</evidence>
<feature type="region of interest" description="Disordered" evidence="29">
    <location>
        <begin position="937"/>
        <end position="976"/>
    </location>
</feature>
<evidence type="ECO:0000256" key="16">
    <source>
        <dbReference type="ARBA" id="ARBA00023180"/>
    </source>
</evidence>
<dbReference type="Gene3D" id="3.90.550.50">
    <property type="match status" value="1"/>
</dbReference>
<comment type="subunit">
    <text evidence="19">Interacts with B3GNT8; this interaction greatly increases B3GNT2 catalytic activity, independently of B3GNT8 enzymatic activity.</text>
</comment>
<keyword evidence="6" id="KW-0328">Glycosyltransferase</keyword>
<evidence type="ECO:0000256" key="26">
    <source>
        <dbReference type="ARBA" id="ARBA00079487"/>
    </source>
</evidence>
<comment type="similarity">
    <text evidence="4">Belongs to the glycosyltransferase 31 family.</text>
</comment>
<dbReference type="OrthoDB" id="2015116at2759"/>
<dbReference type="InterPro" id="IPR000742">
    <property type="entry name" value="EGF"/>
</dbReference>
<dbReference type="PROSITE" id="PS50026">
    <property type="entry name" value="EGF_3"/>
    <property type="match status" value="1"/>
</dbReference>
<dbReference type="Pfam" id="PF07645">
    <property type="entry name" value="EGF_CA"/>
    <property type="match status" value="1"/>
</dbReference>
<evidence type="ECO:0000256" key="7">
    <source>
        <dbReference type="ARBA" id="ARBA00022679"/>
    </source>
</evidence>
<evidence type="ECO:0000313" key="33">
    <source>
        <dbReference type="Proteomes" id="UP000269221"/>
    </source>
</evidence>
<dbReference type="InterPro" id="IPR000152">
    <property type="entry name" value="EGF-type_Asp/Asn_hydroxyl_site"/>
</dbReference>
<dbReference type="Pfam" id="PF01762">
    <property type="entry name" value="Galactosyl_T"/>
    <property type="match status" value="1"/>
</dbReference>
<keyword evidence="10" id="KW-0677">Repeat</keyword>
<proteinExistence type="inferred from homology"/>
<feature type="region of interest" description="Disordered" evidence="29">
    <location>
        <begin position="1087"/>
        <end position="1134"/>
    </location>
</feature>
<organism evidence="32 33">
    <name type="scientific">Hirundo rustica rustica</name>
    <dbReference type="NCBI Taxonomy" id="333673"/>
    <lineage>
        <taxon>Eukaryota</taxon>
        <taxon>Metazoa</taxon>
        <taxon>Chordata</taxon>
        <taxon>Craniata</taxon>
        <taxon>Vertebrata</taxon>
        <taxon>Euteleostomi</taxon>
        <taxon>Archelosauria</taxon>
        <taxon>Archosauria</taxon>
        <taxon>Dinosauria</taxon>
        <taxon>Saurischia</taxon>
        <taxon>Theropoda</taxon>
        <taxon>Coelurosauria</taxon>
        <taxon>Aves</taxon>
        <taxon>Neognathae</taxon>
        <taxon>Neoaves</taxon>
        <taxon>Telluraves</taxon>
        <taxon>Australaves</taxon>
        <taxon>Passeriformes</taxon>
        <taxon>Sylvioidea</taxon>
        <taxon>Hirundinidae</taxon>
        <taxon>Hirundo</taxon>
    </lineage>
</organism>
<evidence type="ECO:0000256" key="30">
    <source>
        <dbReference type="SAM" id="Phobius"/>
    </source>
</evidence>
<evidence type="ECO:0000256" key="25">
    <source>
        <dbReference type="ARBA" id="ARBA00078964"/>
    </source>
</evidence>
<feature type="compositionally biased region" description="Polar residues" evidence="29">
    <location>
        <begin position="1419"/>
        <end position="1443"/>
    </location>
</feature>
<feature type="domain" description="EGF-like" evidence="31">
    <location>
        <begin position="1619"/>
        <end position="1657"/>
    </location>
</feature>
<dbReference type="InterPro" id="IPR002659">
    <property type="entry name" value="Glyco_trans_31"/>
</dbReference>
<evidence type="ECO:0000256" key="10">
    <source>
        <dbReference type="ARBA" id="ARBA00022737"/>
    </source>
</evidence>
<feature type="region of interest" description="Disordered" evidence="29">
    <location>
        <begin position="1011"/>
        <end position="1072"/>
    </location>
</feature>
<evidence type="ECO:0000256" key="19">
    <source>
        <dbReference type="ARBA" id="ARBA00065824"/>
    </source>
</evidence>